<sequence length="49" mass="5160">MASPGLRTANTFAARPRGRTSRASPKKASAMPTIEPRRSQLSGATISMS</sequence>
<feature type="compositionally biased region" description="Polar residues" evidence="1">
    <location>
        <begin position="39"/>
        <end position="49"/>
    </location>
</feature>
<name>A0A062UEE4_9PROT</name>
<evidence type="ECO:0000313" key="3">
    <source>
        <dbReference type="Proteomes" id="UP000027190"/>
    </source>
</evidence>
<reference evidence="2 3" key="1">
    <citation type="journal article" date="2014" name="Antonie Van Leeuwenhoek">
        <title>Hyphomonas beringensis sp. nov. and Hyphomonas chukchiensis sp. nov., isolated from surface seawater of the Bering Sea and Chukchi Sea.</title>
        <authorList>
            <person name="Li C."/>
            <person name="Lai Q."/>
            <person name="Li G."/>
            <person name="Dong C."/>
            <person name="Wang J."/>
            <person name="Liao Y."/>
            <person name="Shao Z."/>
        </authorList>
    </citation>
    <scope>NUCLEOTIDE SEQUENCE [LARGE SCALE GENOMIC DNA]</scope>
    <source>
        <strain evidence="2 3">BH-BN04-4</strain>
    </source>
</reference>
<proteinExistence type="predicted"/>
<gene>
    <name evidence="2" type="ORF">HY30_07450</name>
</gene>
<dbReference type="EMBL" id="AWFG01000052">
    <property type="protein sequence ID" value="KCZ56083.1"/>
    <property type="molecule type" value="Genomic_DNA"/>
</dbReference>
<dbReference type="AlphaFoldDB" id="A0A062UEE4"/>
<protein>
    <submittedName>
        <fullName evidence="2">Uncharacterized protein</fullName>
    </submittedName>
</protein>
<accession>A0A062UEE4</accession>
<keyword evidence="3" id="KW-1185">Reference proteome</keyword>
<feature type="region of interest" description="Disordered" evidence="1">
    <location>
        <begin position="1"/>
        <end position="49"/>
    </location>
</feature>
<evidence type="ECO:0000256" key="1">
    <source>
        <dbReference type="SAM" id="MobiDB-lite"/>
    </source>
</evidence>
<dbReference type="Proteomes" id="UP000027190">
    <property type="component" value="Unassembled WGS sequence"/>
</dbReference>
<organism evidence="2 3">
    <name type="scientific">Hyphomonas chukchiensis</name>
    <dbReference type="NCBI Taxonomy" id="1280947"/>
    <lineage>
        <taxon>Bacteria</taxon>
        <taxon>Pseudomonadati</taxon>
        <taxon>Pseudomonadota</taxon>
        <taxon>Alphaproteobacteria</taxon>
        <taxon>Hyphomonadales</taxon>
        <taxon>Hyphomonadaceae</taxon>
        <taxon>Hyphomonas</taxon>
    </lineage>
</organism>
<comment type="caution">
    <text evidence="2">The sequence shown here is derived from an EMBL/GenBank/DDBJ whole genome shotgun (WGS) entry which is preliminary data.</text>
</comment>
<evidence type="ECO:0000313" key="2">
    <source>
        <dbReference type="EMBL" id="KCZ56083.1"/>
    </source>
</evidence>